<dbReference type="GO" id="GO:0007099">
    <property type="term" value="P:centriole replication"/>
    <property type="evidence" value="ECO:0007669"/>
    <property type="project" value="TreeGrafter"/>
</dbReference>
<dbReference type="GO" id="GO:0045931">
    <property type="term" value="P:positive regulation of mitotic cell cycle"/>
    <property type="evidence" value="ECO:0007669"/>
    <property type="project" value="TreeGrafter"/>
</dbReference>
<organism evidence="3 4">
    <name type="scientific">Betta splendens</name>
    <name type="common">Siamese fighting fish</name>
    <dbReference type="NCBI Taxonomy" id="158456"/>
    <lineage>
        <taxon>Eukaryota</taxon>
        <taxon>Metazoa</taxon>
        <taxon>Chordata</taxon>
        <taxon>Craniata</taxon>
        <taxon>Vertebrata</taxon>
        <taxon>Euteleostomi</taxon>
        <taxon>Actinopterygii</taxon>
        <taxon>Neopterygii</taxon>
        <taxon>Teleostei</taxon>
        <taxon>Neoteleostei</taxon>
        <taxon>Acanthomorphata</taxon>
        <taxon>Anabantaria</taxon>
        <taxon>Anabantiformes</taxon>
        <taxon>Anabantoidei</taxon>
        <taxon>Osphronemidae</taxon>
        <taxon>Betta</taxon>
    </lineage>
</organism>
<feature type="compositionally biased region" description="Polar residues" evidence="2">
    <location>
        <begin position="459"/>
        <end position="471"/>
    </location>
</feature>
<feature type="region of interest" description="Disordered" evidence="2">
    <location>
        <begin position="393"/>
        <end position="416"/>
    </location>
</feature>
<dbReference type="OrthoDB" id="568502at2759"/>
<feature type="compositionally biased region" description="Polar residues" evidence="2">
    <location>
        <begin position="635"/>
        <end position="660"/>
    </location>
</feature>
<dbReference type="GO" id="GO:0060271">
    <property type="term" value="P:cilium assembly"/>
    <property type="evidence" value="ECO:0007669"/>
    <property type="project" value="TreeGrafter"/>
</dbReference>
<sequence length="787" mass="90043">MTSDGVSEVGSMEGQLASKYRGWKELQTLVHQLERSLQKAQEECSSLRKKYYQLREDFQFNLAILDERDRELERYDAITAKALAVNNKRQEELSHLSLLVTKLEKQRATEAEEWQIELCKSQHDVAQYRLQLDDLKDSLAGEMREQTQEYERTKWNLEHKIQELEEKLNMQRQEMTASFDTEVRQREHELNLKIDEMHTVLLSHNLKMKLLSKKTEIYNQAYLQTREALRASKQCCLQLQTELNHRDQEVKTLVATKDNRIKELEDKIKLMKTKLKKEEEHHNKHIRDVSNEMITLQKRETKLKIEVEKSQEAIDRYKQQLSDGLTRERTLEQKRVQVELEWQRRCEDIKAKHYLATEQLIQDLTQARDQAQAELKEKNQELQDLTVLVHSVQTERDQAKQDSSSKPDCASSEEIRHLQEQNSILRAAVTQMRKDMESLSHLNQTQASCATPPSQVITDLPNQSTTGSSKVSPADDLIMKTQPNTCDPTKEEARVEHTESNIIDQNTLVQKLLEHIQHLHHQQASGPLSGGLFQSSQPAKSNHPLMHSRLKQAASCIARLCQEKQQLIEMANRLRATNTAPGPQAEPVEPEKDSSPHKQGDQHDQLSSLLGQLQYQLTTQELQYALRQRVCTINEQPLPGPSNQRASTSVAASSWPQGHNTADRSEHKEKSSLVCLSQNPASIHPNSGLPQSQLSSESMQSLKELWETLDHRLSSSIVSEGDDDLSCRDSAGVQMVVHGYSAPIHRPNLNEAKPKMNLSRPLAGSTKISKPGAPGRTAKIRNYNVKD</sequence>
<feature type="compositionally biased region" description="Basic and acidic residues" evidence="2">
    <location>
        <begin position="589"/>
        <end position="604"/>
    </location>
</feature>
<dbReference type="PANTHER" id="PTHR46725:SF1">
    <property type="entry name" value="COILED-COIL DOMAIN-CONTAINING PROTEIN 57"/>
    <property type="match status" value="1"/>
</dbReference>
<feature type="compositionally biased region" description="Basic and acidic residues" evidence="2">
    <location>
        <begin position="393"/>
        <end position="405"/>
    </location>
</feature>
<feature type="coiled-coil region" evidence="1">
    <location>
        <begin position="254"/>
        <end position="320"/>
    </location>
</feature>
<keyword evidence="1" id="KW-0175">Coiled coil</keyword>
<evidence type="ECO:0000256" key="2">
    <source>
        <dbReference type="SAM" id="MobiDB-lite"/>
    </source>
</evidence>
<feature type="region of interest" description="Disordered" evidence="2">
    <location>
        <begin position="751"/>
        <end position="787"/>
    </location>
</feature>
<dbReference type="GeneID" id="114846447"/>
<dbReference type="KEGG" id="bspl:114846447"/>
<dbReference type="InterPro" id="IPR042481">
    <property type="entry name" value="CCDC57"/>
</dbReference>
<evidence type="ECO:0000313" key="3">
    <source>
        <dbReference type="Proteomes" id="UP000515150"/>
    </source>
</evidence>
<protein>
    <submittedName>
        <fullName evidence="4">Coiled-coil domain-containing protein 57 isoform X1</fullName>
    </submittedName>
</protein>
<feature type="region of interest" description="Disordered" evidence="2">
    <location>
        <begin position="459"/>
        <end position="490"/>
    </location>
</feature>
<feature type="coiled-coil region" evidence="1">
    <location>
        <begin position="23"/>
        <end position="57"/>
    </location>
</feature>
<feature type="region of interest" description="Disordered" evidence="2">
    <location>
        <begin position="635"/>
        <end position="672"/>
    </location>
</feature>
<evidence type="ECO:0000256" key="1">
    <source>
        <dbReference type="SAM" id="Coils"/>
    </source>
</evidence>
<dbReference type="GO" id="GO:0034451">
    <property type="term" value="C:centriolar satellite"/>
    <property type="evidence" value="ECO:0007669"/>
    <property type="project" value="TreeGrafter"/>
</dbReference>
<feature type="coiled-coil region" evidence="1">
    <location>
        <begin position="125"/>
        <end position="181"/>
    </location>
</feature>
<dbReference type="PANTHER" id="PTHR46725">
    <property type="entry name" value="COILED-COIL DOMAIN-CONTAINING PROTEIN 57"/>
    <property type="match status" value="1"/>
</dbReference>
<dbReference type="Proteomes" id="UP000515150">
    <property type="component" value="Chromosome 19"/>
</dbReference>
<dbReference type="CTD" id="284001"/>
<dbReference type="GO" id="GO:0005876">
    <property type="term" value="C:spindle microtubule"/>
    <property type="evidence" value="ECO:0007669"/>
    <property type="project" value="TreeGrafter"/>
</dbReference>
<dbReference type="GO" id="GO:0005814">
    <property type="term" value="C:centriole"/>
    <property type="evidence" value="ECO:0007669"/>
    <property type="project" value="TreeGrafter"/>
</dbReference>
<gene>
    <name evidence="4" type="primary">ccdc57</name>
</gene>
<proteinExistence type="predicted"/>
<dbReference type="GO" id="GO:0007020">
    <property type="term" value="P:microtubule nucleation"/>
    <property type="evidence" value="ECO:0007669"/>
    <property type="project" value="TreeGrafter"/>
</dbReference>
<name>A0A6P7L9T9_BETSP</name>
<reference evidence="4" key="1">
    <citation type="submission" date="2025-08" db="UniProtKB">
        <authorList>
            <consortium name="RefSeq"/>
        </authorList>
    </citation>
    <scope>IDENTIFICATION</scope>
</reference>
<evidence type="ECO:0000313" key="4">
    <source>
        <dbReference type="RefSeq" id="XP_028991218.1"/>
    </source>
</evidence>
<feature type="region of interest" description="Disordered" evidence="2">
    <location>
        <begin position="524"/>
        <end position="543"/>
    </location>
</feature>
<keyword evidence="3" id="KW-1185">Reference proteome</keyword>
<accession>A0A6P7L9T9</accession>
<dbReference type="RefSeq" id="XP_028991218.1">
    <property type="nucleotide sequence ID" value="XM_029135385.3"/>
</dbReference>
<dbReference type="AlphaFoldDB" id="A0A6P7L9T9"/>
<feature type="region of interest" description="Disordered" evidence="2">
    <location>
        <begin position="578"/>
        <end position="604"/>
    </location>
</feature>
<feature type="compositionally biased region" description="Basic and acidic residues" evidence="2">
    <location>
        <begin position="661"/>
        <end position="671"/>
    </location>
</feature>